<organism evidence="3 4">
    <name type="scientific">Choanephora cucurbitarum</name>
    <dbReference type="NCBI Taxonomy" id="101091"/>
    <lineage>
        <taxon>Eukaryota</taxon>
        <taxon>Fungi</taxon>
        <taxon>Fungi incertae sedis</taxon>
        <taxon>Mucoromycota</taxon>
        <taxon>Mucoromycotina</taxon>
        <taxon>Mucoromycetes</taxon>
        <taxon>Mucorales</taxon>
        <taxon>Mucorineae</taxon>
        <taxon>Choanephoraceae</taxon>
        <taxon>Choanephoroideae</taxon>
        <taxon>Choanephora</taxon>
    </lineage>
</organism>
<dbReference type="Proteomes" id="UP000093000">
    <property type="component" value="Unassembled WGS sequence"/>
</dbReference>
<evidence type="ECO:0000313" key="3">
    <source>
        <dbReference type="EMBL" id="OBZ81578.1"/>
    </source>
</evidence>
<dbReference type="SUPFAM" id="SSF55399">
    <property type="entry name" value="Subtilisin inhibitor"/>
    <property type="match status" value="1"/>
</dbReference>
<reference evidence="3 4" key="1">
    <citation type="submission" date="2016-03" db="EMBL/GenBank/DDBJ databases">
        <title>Choanephora cucurbitarum.</title>
        <authorList>
            <person name="Min B."/>
            <person name="Park H."/>
            <person name="Park J.-H."/>
            <person name="Shin H.-D."/>
            <person name="Choi I.-G."/>
        </authorList>
    </citation>
    <scope>NUCLEOTIDE SEQUENCE [LARGE SCALE GENOMIC DNA]</scope>
    <source>
        <strain evidence="3 4">KUS-F28377</strain>
    </source>
</reference>
<dbReference type="InParanoid" id="A0A1C7MXR2"/>
<evidence type="ECO:0000256" key="1">
    <source>
        <dbReference type="SAM" id="SignalP"/>
    </source>
</evidence>
<feature type="chain" id="PRO_5008889358" description="Subtilisin inhibitor domain-containing protein" evidence="1">
    <location>
        <begin position="19"/>
        <end position="125"/>
    </location>
</feature>
<comment type="caution">
    <text evidence="3">The sequence shown here is derived from an EMBL/GenBank/DDBJ whole genome shotgun (WGS) entry which is preliminary data.</text>
</comment>
<dbReference type="InterPro" id="IPR036819">
    <property type="entry name" value="Subtilisin_inhibitor-like_sf"/>
</dbReference>
<evidence type="ECO:0000259" key="2">
    <source>
        <dbReference type="Pfam" id="PF00720"/>
    </source>
</evidence>
<dbReference type="EMBL" id="LUGH01001141">
    <property type="protein sequence ID" value="OBZ81578.1"/>
    <property type="molecule type" value="Genomic_DNA"/>
</dbReference>
<keyword evidence="1" id="KW-0732">Signal</keyword>
<evidence type="ECO:0000313" key="4">
    <source>
        <dbReference type="Proteomes" id="UP000093000"/>
    </source>
</evidence>
<feature type="signal peptide" evidence="1">
    <location>
        <begin position="1"/>
        <end position="18"/>
    </location>
</feature>
<gene>
    <name evidence="3" type="ORF">A0J61_10373</name>
</gene>
<accession>A0A1C7MXR2</accession>
<feature type="domain" description="Subtilisin inhibitor" evidence="2">
    <location>
        <begin position="36"/>
        <end position="102"/>
    </location>
</feature>
<proteinExistence type="predicted"/>
<name>A0A1C7MXR2_9FUNG</name>
<dbReference type="InterPro" id="IPR023549">
    <property type="entry name" value="Subtilisin_inhibitor"/>
</dbReference>
<dbReference type="AlphaFoldDB" id="A0A1C7MXR2"/>
<keyword evidence="4" id="KW-1185">Reference proteome</keyword>
<protein>
    <recommendedName>
        <fullName evidence="2">Subtilisin inhibitor domain-containing protein</fullName>
    </recommendedName>
</protein>
<sequence>MFKLVFFALIAYILCVSAASKRGLTNLTITAEIDIRKEIRSLRCSPTGGDHPQKEEACRQLGRANRDLKGLQETDCPFVGIPVTVTIEGKLRNQPVFLTESFLGYCDAIRRFGVVVKDVLPSFYE</sequence>
<dbReference type="GO" id="GO:0004867">
    <property type="term" value="F:serine-type endopeptidase inhibitor activity"/>
    <property type="evidence" value="ECO:0007669"/>
    <property type="project" value="InterPro"/>
</dbReference>
<dbReference type="Gene3D" id="3.30.350.10">
    <property type="entry name" value="Subtilisin inhibitor-like"/>
    <property type="match status" value="1"/>
</dbReference>
<dbReference type="Pfam" id="PF00720">
    <property type="entry name" value="SSI"/>
    <property type="match status" value="1"/>
</dbReference>
<dbReference type="OrthoDB" id="10371659at2759"/>